<dbReference type="AlphaFoldDB" id="A0A6V8N988"/>
<dbReference type="Proteomes" id="UP000587586">
    <property type="component" value="Unassembled WGS sequence"/>
</dbReference>
<keyword evidence="3" id="KW-1185">Reference proteome</keyword>
<evidence type="ECO:0000259" key="1">
    <source>
        <dbReference type="Pfam" id="PF07796"/>
    </source>
</evidence>
<dbReference type="InterPro" id="IPR012437">
    <property type="entry name" value="DUF1638"/>
</dbReference>
<dbReference type="Pfam" id="PF07796">
    <property type="entry name" value="DUF1638"/>
    <property type="match status" value="1"/>
</dbReference>
<feature type="domain" description="DUF1638" evidence="1">
    <location>
        <begin position="32"/>
        <end position="181"/>
    </location>
</feature>
<protein>
    <recommendedName>
        <fullName evidence="1">DUF1638 domain-containing protein</fullName>
    </recommendedName>
</protein>
<name>A0A6V8N988_9BACT</name>
<dbReference type="RefSeq" id="WP_183360886.1">
    <property type="nucleotide sequence ID" value="NZ_BLXZ01000003.1"/>
</dbReference>
<comment type="caution">
    <text evidence="2">The sequence shown here is derived from an EMBL/GenBank/DDBJ whole genome shotgun (WGS) entry which is preliminary data.</text>
</comment>
<sequence>MKAGTLWLSCGVLRPELEELLRTSRIDGTLLCLDSMLHMEPTKLEQALTTTLERLSKRAATVVLVYGDCAAHLLDIVKRFKVVRIPFINCAQLLVGRERYRQLMREGAFLVLPEWAPKWEQIIKNELGLDRGVAHDLMSEHRGVLVYLDTGIVEVPLELLREFSAYTGLTWRVEPISLDLMLESLLAAQSEPLQAHPAKERA</sequence>
<evidence type="ECO:0000313" key="3">
    <source>
        <dbReference type="Proteomes" id="UP000587586"/>
    </source>
</evidence>
<evidence type="ECO:0000313" key="2">
    <source>
        <dbReference type="EMBL" id="GFO68357.1"/>
    </source>
</evidence>
<reference evidence="3" key="1">
    <citation type="submission" date="2020-06" db="EMBL/GenBank/DDBJ databases">
        <title>Draft genomic sequecing of Geomonas sp. Red745.</title>
        <authorList>
            <person name="Itoh H."/>
            <person name="Xu Z.X."/>
            <person name="Ushijima N."/>
            <person name="Masuda Y."/>
            <person name="Shiratori Y."/>
            <person name="Senoo K."/>
        </authorList>
    </citation>
    <scope>NUCLEOTIDE SEQUENCE [LARGE SCALE GENOMIC DNA]</scope>
    <source>
        <strain evidence="3">Red745</strain>
    </source>
</reference>
<proteinExistence type="predicted"/>
<accession>A0A6V8N988</accession>
<gene>
    <name evidence="2" type="ORF">GMLC_19360</name>
</gene>
<dbReference type="EMBL" id="BLXZ01000003">
    <property type="protein sequence ID" value="GFO68357.1"/>
    <property type="molecule type" value="Genomic_DNA"/>
</dbReference>
<organism evidence="2 3">
    <name type="scientific">Geomonas limicola</name>
    <dbReference type="NCBI Taxonomy" id="2740186"/>
    <lineage>
        <taxon>Bacteria</taxon>
        <taxon>Pseudomonadati</taxon>
        <taxon>Thermodesulfobacteriota</taxon>
        <taxon>Desulfuromonadia</taxon>
        <taxon>Geobacterales</taxon>
        <taxon>Geobacteraceae</taxon>
        <taxon>Geomonas</taxon>
    </lineage>
</organism>